<feature type="compositionally biased region" description="Basic residues" evidence="7">
    <location>
        <begin position="671"/>
        <end position="695"/>
    </location>
</feature>
<keyword evidence="4" id="KW-0862">Zinc</keyword>
<feature type="compositionally biased region" description="Pro residues" evidence="7">
    <location>
        <begin position="1043"/>
        <end position="1055"/>
    </location>
</feature>
<dbReference type="Pfam" id="PF13696">
    <property type="entry name" value="zf-CCHC_2"/>
    <property type="match status" value="1"/>
</dbReference>
<feature type="domain" description="CCHC-type" evidence="9">
    <location>
        <begin position="159"/>
        <end position="174"/>
    </location>
</feature>
<dbReference type="CDD" id="cd16620">
    <property type="entry name" value="vRING-HC-C4C4_RBBP6"/>
    <property type="match status" value="1"/>
</dbReference>
<feature type="compositionally biased region" description="Low complexity" evidence="7">
    <location>
        <begin position="343"/>
        <end position="360"/>
    </location>
</feature>
<dbReference type="Pfam" id="PF08783">
    <property type="entry name" value="DWNN"/>
    <property type="match status" value="1"/>
</dbReference>
<evidence type="ECO:0000259" key="8">
    <source>
        <dbReference type="PROSITE" id="PS50089"/>
    </source>
</evidence>
<name>A0ABM0JW71_APLCA</name>
<organism evidence="11 12">
    <name type="scientific">Aplysia californica</name>
    <name type="common">California sea hare</name>
    <dbReference type="NCBI Taxonomy" id="6500"/>
    <lineage>
        <taxon>Eukaryota</taxon>
        <taxon>Metazoa</taxon>
        <taxon>Spiralia</taxon>
        <taxon>Lophotrochozoa</taxon>
        <taxon>Mollusca</taxon>
        <taxon>Gastropoda</taxon>
        <taxon>Heterobranchia</taxon>
        <taxon>Euthyneura</taxon>
        <taxon>Tectipleura</taxon>
        <taxon>Aplysiida</taxon>
        <taxon>Aplysioidea</taxon>
        <taxon>Aplysiidae</taxon>
        <taxon>Aplysia</taxon>
    </lineage>
</organism>
<feature type="compositionally biased region" description="Basic residues" evidence="7">
    <location>
        <begin position="744"/>
        <end position="761"/>
    </location>
</feature>
<dbReference type="PANTHER" id="PTHR15439:SF0">
    <property type="entry name" value="CELL DIVISION CYCLE AND APOPTOSIS REGULATOR PROTEIN 1-RELATED"/>
    <property type="match status" value="1"/>
</dbReference>
<keyword evidence="3 6" id="KW-0863">Zinc-finger</keyword>
<keyword evidence="11" id="KW-1185">Reference proteome</keyword>
<protein>
    <submittedName>
        <fullName evidence="12">E3 ubiquitin-protein ligase RBBP6 isoform X1</fullName>
    </submittedName>
</protein>
<feature type="region of interest" description="Disordered" evidence="7">
    <location>
        <begin position="1612"/>
        <end position="1678"/>
    </location>
</feature>
<dbReference type="GeneID" id="101860586"/>
<feature type="region of interest" description="Disordered" evidence="7">
    <location>
        <begin position="670"/>
        <end position="1121"/>
    </location>
</feature>
<feature type="compositionally biased region" description="Basic residues" evidence="7">
    <location>
        <begin position="916"/>
        <end position="968"/>
    </location>
</feature>
<feature type="compositionally biased region" description="Basic residues" evidence="7">
    <location>
        <begin position="2032"/>
        <end position="2061"/>
    </location>
</feature>
<feature type="region of interest" description="Disordered" evidence="7">
    <location>
        <begin position="373"/>
        <end position="564"/>
    </location>
</feature>
<feature type="compositionally biased region" description="Basic and acidic residues" evidence="7">
    <location>
        <begin position="2021"/>
        <end position="2031"/>
    </location>
</feature>
<evidence type="ECO:0000313" key="12">
    <source>
        <dbReference type="RefSeq" id="XP_005102950.1"/>
    </source>
</evidence>
<dbReference type="Gene3D" id="4.10.60.10">
    <property type="entry name" value="Zinc finger, CCHC-type"/>
    <property type="match status" value="1"/>
</dbReference>
<feature type="compositionally biased region" description="Gly residues" evidence="7">
    <location>
        <begin position="1058"/>
        <end position="1072"/>
    </location>
</feature>
<dbReference type="Gene3D" id="3.30.40.10">
    <property type="entry name" value="Zinc/RING finger domain, C3HC4 (zinc finger)"/>
    <property type="match status" value="1"/>
</dbReference>
<feature type="compositionally biased region" description="Polar residues" evidence="7">
    <location>
        <begin position="450"/>
        <end position="471"/>
    </location>
</feature>
<feature type="compositionally biased region" description="Basic residues" evidence="7">
    <location>
        <begin position="827"/>
        <end position="848"/>
    </location>
</feature>
<dbReference type="SUPFAM" id="SSF57756">
    <property type="entry name" value="Retrovirus zinc finger-like domains"/>
    <property type="match status" value="1"/>
</dbReference>
<feature type="domain" description="RING-type" evidence="8">
    <location>
        <begin position="256"/>
        <end position="297"/>
    </location>
</feature>
<evidence type="ECO:0000256" key="7">
    <source>
        <dbReference type="SAM" id="MobiDB-lite"/>
    </source>
</evidence>
<dbReference type="Proteomes" id="UP000694888">
    <property type="component" value="Unplaced"/>
</dbReference>
<feature type="compositionally biased region" description="Polar residues" evidence="7">
    <location>
        <begin position="550"/>
        <end position="564"/>
    </location>
</feature>
<feature type="domain" description="DWNN" evidence="10">
    <location>
        <begin position="4"/>
        <end position="76"/>
    </location>
</feature>
<feature type="compositionally biased region" description="Low complexity" evidence="7">
    <location>
        <begin position="732"/>
        <end position="743"/>
    </location>
</feature>
<feature type="compositionally biased region" description="Basic and acidic residues" evidence="7">
    <location>
        <begin position="440"/>
        <end position="449"/>
    </location>
</feature>
<feature type="compositionally biased region" description="Basic residues" evidence="7">
    <location>
        <begin position="717"/>
        <end position="731"/>
    </location>
</feature>
<dbReference type="InterPro" id="IPR001878">
    <property type="entry name" value="Znf_CCHC"/>
</dbReference>
<feature type="region of interest" description="Disordered" evidence="7">
    <location>
        <begin position="1742"/>
        <end position="2068"/>
    </location>
</feature>
<feature type="compositionally biased region" description="Polar residues" evidence="7">
    <location>
        <begin position="1202"/>
        <end position="1211"/>
    </location>
</feature>
<feature type="compositionally biased region" description="Acidic residues" evidence="7">
    <location>
        <begin position="1967"/>
        <end position="1990"/>
    </location>
</feature>
<feature type="compositionally biased region" description="Basic and acidic residues" evidence="7">
    <location>
        <begin position="1221"/>
        <end position="1440"/>
    </location>
</feature>
<evidence type="ECO:0000256" key="3">
    <source>
        <dbReference type="ARBA" id="ARBA00022771"/>
    </source>
</evidence>
<proteinExistence type="predicted"/>
<dbReference type="InterPro" id="IPR033489">
    <property type="entry name" value="RBBP6"/>
</dbReference>
<sequence>MSCIHYKFKSSLDYNSVTFDGLHLSLTDLKKAISLQKRLKPGEFDLEIVNAQTGVVYERSDELIAKNTSVTVSRVPVTKSTASSTQKSWEAFKQKCAKVKEKERQMTLEKLKQTPDLAGAPASEIDKIKAVIDQSTKGFEPSNFMGKHPSGVPAEHYVCKRCGQKGHYITNCPNSNPEERIMEPRYKRTTGIPATMLTIVDDPMHPGALLTSGGQFAVPTVDVEAYRDSKKERPPFLPPDTAKESEVRKIPRELLCNICDDLCVDAAIAPCCGTSFCDQCLREELLESEVHQCPACKETNVSPDRIVANKSMRLAVTNFLNDTGYTKLSKLLLSAQVKRRRSNSAGGDSSSPVSSVPKSSALEISAPANKLSLSSGAAAPNKSEEVSSAPSGSPPSTLSDLPSRAYGQDYQSRPGRHSSEQQNRYRQGQRCPPHHKPWRSHNEPFRKDFSSYSNTSSNLKTLADSNLSDNPLQRPAGASTYDRPQGRSQDRGHLHGSASSHAEPERLSSAEEQRQSRKTPPMADARPLIPQSLASGRPNPWLSGSRPGVDNTSSVPVATSLSSGSLHGQVAGQYMGLPTHPLPILTVPPPGLPPPFTALPGFPRGFPNPLFGPPGLPAPGVPPTVQPQGPGQKAPLSEAEFYEAQQIIKEASRSPKKPVDIFDSFADLTSRRSRSTERHRSRTRSRSGSWHRRPSRTPSRSPAKRRSRSFSPSKGSPHSRSRQRSSQRSRSRSYGPPRTSSQRSRTRSPRRFSKSRSRSHSGPRQSRPLSRTRSPLPPLRRSKSPLSPLRRSSKSPLRRSSLSSMRRSSKSPLRRSSKSPIRTSKSPFRRSSKSPLRRMSKSPLRRSSKSPLRSSKSPLRRSSKSPLRRATKSPLRRSSKSPLGLRRSSKSPLRRSSLSPVRRSSRSSLLRSSKSPLRRSSKSPLPRRSRTRSKSFARYSRSRSKSWSKAKRPRSRSYSRQRSPRRSPLRSPGRRNSFSPRRRSKSFSPRPKSPYRSRSRSPRDKKWSPRPRSRSPFPSRRSLSPLKSPSRRSPSPYKKRPLSPLPPRRQSPPPFQRGRGGGFRGRGRGGFRGSFDRPNQDRFRGPASPPRGTPAQPPAHPQSSGAGPVPNLPPVPYFPGMGIPPPEEYFKYNPAGYQEFVRNLYSQFGPQAQAWAQSQGGAGTGGIMPPAIGDNMFPHQPPSVHPVPSASEQQRPPWDTTVPMSPSQRPRSFTPPGAYPQRDRRQDNYGPSDHRNENYPPRDRRDGNYPRERREDNYAPRDRRENNYVQRDRREDNYPPKDRRDDNLNKDKTDRERPWERDQRERPLDRDRDRRGEREREDRYRRDPTRDRPESNREKGRDGNRNKESERSKGRDAPRDKDSQKDKERDTGRTKDRGVNDRKKSPPKKSKEEDKDRLKGKDKKRTERKKEDKENKKTKKRSETEMDKGEKDKSSKKDSILSKTSPISDKEFDSPAVSEKVEQTTARAGSVPSKTGDVSKKEVTDGSSTVKLDSTAADARAQNVTGDSVAKGKKAITVKKADGNVVKKSKVKAAATDDGTTAGKKGKKTKKKKLTFGSSEVDAKQGLKKKKLKRLVDYKSENCTSEDGEDKLLRGSPAKKLKASADTGIVAEVKTEVEKPTAGDGGSGDQSLSTTTVPEVSSGVKNEASAGGQVGPSVSLAPPAPVPEKEMVTDATVDSTVKDVKEELVPELPELSKWEREDFDLLDTIEQHHSKDKTGPPSKMMLPRSVVDKAEKFLTQKPMKNAVVTAGHVSTSSKSPSLSPSRKASEGRSKSPVTKAHRRVFMEGKKESRDKKTLDLQITVKADKVNADADKSKGEPERHKRDSSDRKQTSSSRTEDSRHNRYHQNEYEEDQRSVVRSRSFERELHVGSKSNKNKEKEKRAGKQDRTRGSASEKSGKYESRKDSSKDRHRDRSPEPRERRQNKESQLDSTTDSNVKSSKDLRHKIEEKTKAKSAVDHRKLSVMDESEFVPDYEDLAPESGSDNEPDDGTSQNSGASSPDRKKRKKSEEEEEGDEKEDSSEKGDDEGGKAKKARKKHKHKEKSKEKKKHKKKKHKHKKSKDREAKE</sequence>
<dbReference type="PANTHER" id="PTHR15439">
    <property type="entry name" value="RETINOBLASTOMA-BINDING PROTEIN 6"/>
    <property type="match status" value="1"/>
</dbReference>
<feature type="region of interest" description="Disordered" evidence="7">
    <location>
        <begin position="1154"/>
        <end position="1494"/>
    </location>
</feature>
<feature type="compositionally biased region" description="Basic residues" evidence="7">
    <location>
        <begin position="858"/>
        <end position="879"/>
    </location>
</feature>
<dbReference type="InterPro" id="IPR036875">
    <property type="entry name" value="Znf_CCHC_sf"/>
</dbReference>
<dbReference type="Gene3D" id="3.10.20.90">
    <property type="entry name" value="Phosphatidylinositol 3-kinase Catalytic Subunit, Chain A, domain 1"/>
    <property type="match status" value="1"/>
</dbReference>
<dbReference type="SMART" id="SM01180">
    <property type="entry name" value="DWNN"/>
    <property type="match status" value="1"/>
</dbReference>
<dbReference type="RefSeq" id="XP_005102950.1">
    <property type="nucleotide sequence ID" value="XM_005102893.3"/>
</dbReference>
<feature type="compositionally biased region" description="Low complexity" evidence="7">
    <location>
        <begin position="969"/>
        <end position="979"/>
    </location>
</feature>
<dbReference type="SMART" id="SM00343">
    <property type="entry name" value="ZnF_C2HC"/>
    <property type="match status" value="1"/>
</dbReference>
<reference evidence="12" key="1">
    <citation type="submission" date="2025-08" db="UniProtKB">
        <authorList>
            <consortium name="RefSeq"/>
        </authorList>
    </citation>
    <scope>IDENTIFICATION</scope>
</reference>
<evidence type="ECO:0000256" key="2">
    <source>
        <dbReference type="ARBA" id="ARBA00022723"/>
    </source>
</evidence>
<keyword evidence="5" id="KW-0539">Nucleus</keyword>
<evidence type="ECO:0000256" key="6">
    <source>
        <dbReference type="PROSITE-ProRule" id="PRU00047"/>
    </source>
</evidence>
<feature type="compositionally biased region" description="Basic and acidic residues" evidence="7">
    <location>
        <begin position="1074"/>
        <end position="1084"/>
    </location>
</feature>
<comment type="subcellular location">
    <subcellularLocation>
        <location evidence="1">Nucleus</location>
    </subcellularLocation>
</comment>
<evidence type="ECO:0000259" key="10">
    <source>
        <dbReference type="PROSITE" id="PS51282"/>
    </source>
</evidence>
<dbReference type="InterPro" id="IPR014891">
    <property type="entry name" value="DWNN_domain"/>
</dbReference>
<evidence type="ECO:0000256" key="4">
    <source>
        <dbReference type="ARBA" id="ARBA00022833"/>
    </source>
</evidence>
<evidence type="ECO:0000313" key="11">
    <source>
        <dbReference type="Proteomes" id="UP000694888"/>
    </source>
</evidence>
<feature type="compositionally biased region" description="Pro residues" evidence="7">
    <location>
        <begin position="1110"/>
        <end position="1121"/>
    </location>
</feature>
<feature type="compositionally biased region" description="Low complexity" evidence="7">
    <location>
        <begin position="1532"/>
        <end position="1543"/>
    </location>
</feature>
<dbReference type="InterPro" id="IPR025829">
    <property type="entry name" value="Zn_knuckle_CX2CX3GHX4C"/>
</dbReference>
<feature type="compositionally biased region" description="Basic and acidic residues" evidence="7">
    <location>
        <begin position="484"/>
        <end position="493"/>
    </location>
</feature>
<feature type="compositionally biased region" description="Basic and acidic residues" evidence="7">
    <location>
        <begin position="1940"/>
        <end position="1965"/>
    </location>
</feature>
<feature type="region of interest" description="Disordered" evidence="7">
    <location>
        <begin position="1709"/>
        <end position="1728"/>
    </location>
</feature>
<evidence type="ECO:0000256" key="1">
    <source>
        <dbReference type="ARBA" id="ARBA00004123"/>
    </source>
</evidence>
<evidence type="ECO:0000256" key="5">
    <source>
        <dbReference type="ARBA" id="ARBA00023242"/>
    </source>
</evidence>
<feature type="compositionally biased region" description="Low complexity" evidence="7">
    <location>
        <begin position="894"/>
        <end position="915"/>
    </location>
</feature>
<feature type="compositionally biased region" description="Polar residues" evidence="7">
    <location>
        <begin position="386"/>
        <end position="400"/>
    </location>
</feature>
<feature type="compositionally biased region" description="Pro residues" evidence="7">
    <location>
        <begin position="612"/>
        <end position="625"/>
    </location>
</feature>
<feature type="compositionally biased region" description="Basic and acidic residues" evidence="7">
    <location>
        <begin position="1805"/>
        <end position="1891"/>
    </location>
</feature>
<feature type="compositionally biased region" description="Low complexity" evidence="7">
    <location>
        <begin position="1014"/>
        <end position="1036"/>
    </location>
</feature>
<feature type="compositionally biased region" description="Pro residues" evidence="7">
    <location>
        <begin position="1087"/>
        <end position="1100"/>
    </location>
</feature>
<feature type="region of interest" description="Disordered" evidence="7">
    <location>
        <begin position="1528"/>
        <end position="1552"/>
    </location>
</feature>
<feature type="region of interest" description="Disordered" evidence="7">
    <location>
        <begin position="340"/>
        <end position="360"/>
    </location>
</feature>
<feature type="region of interest" description="Disordered" evidence="7">
    <location>
        <begin position="612"/>
        <end position="636"/>
    </location>
</feature>
<feature type="compositionally biased region" description="Polar residues" evidence="7">
    <location>
        <begin position="1930"/>
        <end position="1939"/>
    </location>
</feature>
<dbReference type="PROSITE" id="PS51282">
    <property type="entry name" value="DWNN"/>
    <property type="match status" value="1"/>
</dbReference>
<feature type="compositionally biased region" description="Low complexity" evidence="7">
    <location>
        <begin position="1754"/>
        <end position="1766"/>
    </location>
</feature>
<dbReference type="PROSITE" id="PS50089">
    <property type="entry name" value="ZF_RING_2"/>
    <property type="match status" value="1"/>
</dbReference>
<feature type="compositionally biased region" description="Polar residues" evidence="7">
    <location>
        <begin position="1629"/>
        <end position="1639"/>
    </location>
</feature>
<feature type="compositionally biased region" description="Basic and acidic residues" evidence="7">
    <location>
        <begin position="1784"/>
        <end position="1798"/>
    </location>
</feature>
<keyword evidence="2" id="KW-0479">Metal-binding</keyword>
<dbReference type="SUPFAM" id="SSF57850">
    <property type="entry name" value="RING/U-box"/>
    <property type="match status" value="1"/>
</dbReference>
<evidence type="ECO:0000259" key="9">
    <source>
        <dbReference type="PROSITE" id="PS50158"/>
    </source>
</evidence>
<feature type="compositionally biased region" description="Acidic residues" evidence="7">
    <location>
        <begin position="2011"/>
        <end position="2020"/>
    </location>
</feature>
<feature type="compositionally biased region" description="Basic and acidic residues" evidence="7">
    <location>
        <begin position="1709"/>
        <end position="1718"/>
    </location>
</feature>
<dbReference type="InterPro" id="IPR013083">
    <property type="entry name" value="Znf_RING/FYVE/PHD"/>
</dbReference>
<accession>A0ABM0JW71</accession>
<feature type="compositionally biased region" description="Basic residues" evidence="7">
    <location>
        <begin position="807"/>
        <end position="817"/>
    </location>
</feature>
<dbReference type="PROSITE" id="PS50158">
    <property type="entry name" value="ZF_CCHC"/>
    <property type="match status" value="1"/>
</dbReference>
<feature type="compositionally biased region" description="Basic and acidic residues" evidence="7">
    <location>
        <begin position="1897"/>
        <end position="1929"/>
    </location>
</feature>
<feature type="compositionally biased region" description="Low complexity" evidence="7">
    <location>
        <begin position="762"/>
        <end position="774"/>
    </location>
</feature>
<feature type="compositionally biased region" description="Basic and acidic residues" evidence="7">
    <location>
        <begin position="502"/>
        <end position="515"/>
    </location>
</feature>
<gene>
    <name evidence="12" type="primary">LOC101860586</name>
</gene>
<dbReference type="InterPro" id="IPR001841">
    <property type="entry name" value="Znf_RING"/>
</dbReference>